<reference evidence="1" key="1">
    <citation type="submission" date="2023-04" db="EMBL/GenBank/DDBJ databases">
        <authorList>
            <person name="Vijverberg K."/>
            <person name="Xiong W."/>
            <person name="Schranz E."/>
        </authorList>
    </citation>
    <scope>NUCLEOTIDE SEQUENCE</scope>
</reference>
<accession>A0AA35ZGI0</accession>
<protein>
    <submittedName>
        <fullName evidence="1">Uncharacterized protein</fullName>
    </submittedName>
</protein>
<gene>
    <name evidence="1" type="ORF">LSALG_LOCUS31264</name>
</gene>
<dbReference type="AlphaFoldDB" id="A0AA35ZGI0"/>
<dbReference type="EMBL" id="OX465083">
    <property type="protein sequence ID" value="CAI9292175.1"/>
    <property type="molecule type" value="Genomic_DNA"/>
</dbReference>
<keyword evidence="2" id="KW-1185">Reference proteome</keyword>
<proteinExistence type="predicted"/>
<dbReference type="Proteomes" id="UP001177003">
    <property type="component" value="Chromosome 7"/>
</dbReference>
<sequence length="127" mass="13911">MDPKLPPTMFRGGRNVDIALTATTSRWWWRSLMIHCLSWWDRDGGGRITVAPVVYFRSFTALQEAAGDGMMVFVDEVVGGTGLSGLVTQMVAEEAPMVVAATRMKEMAAVVLALGLGFEPLNIRLHT</sequence>
<organism evidence="1 2">
    <name type="scientific">Lactuca saligna</name>
    <name type="common">Willowleaf lettuce</name>
    <dbReference type="NCBI Taxonomy" id="75948"/>
    <lineage>
        <taxon>Eukaryota</taxon>
        <taxon>Viridiplantae</taxon>
        <taxon>Streptophyta</taxon>
        <taxon>Embryophyta</taxon>
        <taxon>Tracheophyta</taxon>
        <taxon>Spermatophyta</taxon>
        <taxon>Magnoliopsida</taxon>
        <taxon>eudicotyledons</taxon>
        <taxon>Gunneridae</taxon>
        <taxon>Pentapetalae</taxon>
        <taxon>asterids</taxon>
        <taxon>campanulids</taxon>
        <taxon>Asterales</taxon>
        <taxon>Asteraceae</taxon>
        <taxon>Cichorioideae</taxon>
        <taxon>Cichorieae</taxon>
        <taxon>Lactucinae</taxon>
        <taxon>Lactuca</taxon>
    </lineage>
</organism>
<evidence type="ECO:0000313" key="2">
    <source>
        <dbReference type="Proteomes" id="UP001177003"/>
    </source>
</evidence>
<name>A0AA35ZGI0_LACSI</name>
<evidence type="ECO:0000313" key="1">
    <source>
        <dbReference type="EMBL" id="CAI9292175.1"/>
    </source>
</evidence>